<protein>
    <recommendedName>
        <fullName evidence="2">Methyltransferase domain-containing protein</fullName>
    </recommendedName>
</protein>
<keyword evidence="1" id="KW-1133">Transmembrane helix</keyword>
<dbReference type="RefSeq" id="WP_012737933.1">
    <property type="nucleotide sequence ID" value="NC_012751.1"/>
</dbReference>
<dbReference type="STRING" id="572265.HDEF_0200"/>
<sequence>MKYTTCNDEDVSKLEVKPFYDDSSVNSLNIHFNNTEIEERENNEFAILKKIFNSYDIKASRIINPGCGTGYACSLAIRLNLNYVGIDFSSQQIALANSLVNKNERIKFINDNFLNISNYLKNGDFVLIQFLLQFFLDKELDLIFKKISKNYKGYLFIEEGVSTLKNRIIIKDHDMKIGHFYNTQYRTIHDFLEIFSKYFFVLEYDFILQNIKTERIDTKYMYFVLKNMFILSILLLLIKESEKYEITFK</sequence>
<dbReference type="SUPFAM" id="SSF53335">
    <property type="entry name" value="S-adenosyl-L-methionine-dependent methyltransferases"/>
    <property type="match status" value="1"/>
</dbReference>
<dbReference type="InterPro" id="IPR041698">
    <property type="entry name" value="Methyltransf_25"/>
</dbReference>
<dbReference type="EMBL" id="CP001277">
    <property type="protein sequence ID" value="ACQ66968.1"/>
    <property type="molecule type" value="Genomic_DNA"/>
</dbReference>
<dbReference type="CDD" id="cd02440">
    <property type="entry name" value="AdoMet_MTases"/>
    <property type="match status" value="1"/>
</dbReference>
<dbReference type="Pfam" id="PF13649">
    <property type="entry name" value="Methyltransf_25"/>
    <property type="match status" value="1"/>
</dbReference>
<evidence type="ECO:0000259" key="2">
    <source>
        <dbReference type="Pfam" id="PF13649"/>
    </source>
</evidence>
<dbReference type="InterPro" id="IPR029063">
    <property type="entry name" value="SAM-dependent_MTases_sf"/>
</dbReference>
<dbReference type="AlphaFoldDB" id="C4K325"/>
<organism evidence="3 4">
    <name type="scientific">Hamiltonella defensa subsp. Acyrthosiphon pisum (strain 5AT)</name>
    <dbReference type="NCBI Taxonomy" id="572265"/>
    <lineage>
        <taxon>Bacteria</taxon>
        <taxon>Pseudomonadati</taxon>
        <taxon>Pseudomonadota</taxon>
        <taxon>Gammaproteobacteria</taxon>
        <taxon>Enterobacterales</taxon>
        <taxon>Enterobacteriaceae</taxon>
        <taxon>aphid secondary symbionts</taxon>
        <taxon>Candidatus Williamhamiltonella</taxon>
    </lineage>
</organism>
<keyword evidence="1" id="KW-0812">Transmembrane</keyword>
<dbReference type="KEGG" id="hde:HDEF_0200"/>
<accession>C4K325</accession>
<gene>
    <name evidence="3" type="ordered locus">HDEF_0200</name>
</gene>
<proteinExistence type="predicted"/>
<dbReference type="GeneID" id="66260129"/>
<keyword evidence="1" id="KW-0472">Membrane</keyword>
<reference evidence="3 4" key="1">
    <citation type="journal article" date="2009" name="Proc. Natl. Acad. Sci. U.S.A.">
        <title>Hamiltonella defensa, genome evolution of protective bacterial endosymbiont from pathogenic ancestors.</title>
        <authorList>
            <person name="Degnan P.H."/>
            <person name="Yu Y."/>
            <person name="Sisneros N."/>
            <person name="Wing R.A."/>
            <person name="Moran N.A."/>
        </authorList>
    </citation>
    <scope>NUCLEOTIDE SEQUENCE [LARGE SCALE GENOMIC DNA]</scope>
    <source>
        <strain evidence="4">5AT</strain>
    </source>
</reference>
<evidence type="ECO:0000313" key="4">
    <source>
        <dbReference type="Proteomes" id="UP000002334"/>
    </source>
</evidence>
<dbReference type="Gene3D" id="3.40.50.150">
    <property type="entry name" value="Vaccinia Virus protein VP39"/>
    <property type="match status" value="1"/>
</dbReference>
<feature type="domain" description="Methyltransferase" evidence="2">
    <location>
        <begin position="64"/>
        <end position="149"/>
    </location>
</feature>
<evidence type="ECO:0000313" key="3">
    <source>
        <dbReference type="EMBL" id="ACQ66968.1"/>
    </source>
</evidence>
<evidence type="ECO:0000256" key="1">
    <source>
        <dbReference type="SAM" id="Phobius"/>
    </source>
</evidence>
<keyword evidence="4" id="KW-1185">Reference proteome</keyword>
<name>C4K325_HAMD5</name>
<dbReference type="Proteomes" id="UP000002334">
    <property type="component" value="Chromosome"/>
</dbReference>
<feature type="transmembrane region" description="Helical" evidence="1">
    <location>
        <begin position="220"/>
        <end position="238"/>
    </location>
</feature>
<dbReference type="HOGENOM" id="CLU_1114605_0_0_6"/>